<sequence length="468" mass="51944">MSTQARPQPHILVFPYPAQGHMLPLLDLTHQLALGGLPITIVVTPKNLPNLKPLLSFHPDTIETLVLPFPSHPKLPSGVENISEVGISANNLFICALSKLKDPIIEWFESHPAPPVAIISDLFLGWTQKLGNHLGIPRIAFYCCAAFSTCVARHCIQNLRAVKYSGFIQFPDIPGSPTFKQEHVPSTSQRNRELDPDEELEREISIANSMSWGFILNTFEAMEGPYLDYLRQKILGHPRVYGLGPLSLRSIGNGMVRGDVDPALKCNVFNWLEQCEDESVLYVCFGSQKMLKREQMEALANGLEQSKTRFIWVVKVGMIHEEDNGHGVVPDGFEDRVSGRGLVIRGWVPQVAILNHPAVGGFLGYCGWNSLLEGLVGGVMILGWPMEADQFVNAKLFEDLGVAVRVCEGPDALPDPNHLSRVISETFRENNDQKVRTKALRDEAIKAISNEGSSCKEFDRLLNDLAQL</sequence>
<keyword evidence="2" id="KW-1185">Reference proteome</keyword>
<reference evidence="1 2" key="1">
    <citation type="journal article" date="2022" name="DNA Res.">
        <title>Chromosomal-level genome assembly of the orchid tree Bauhinia variegata (Leguminosae; Cercidoideae) supports the allotetraploid origin hypothesis of Bauhinia.</title>
        <authorList>
            <person name="Zhong Y."/>
            <person name="Chen Y."/>
            <person name="Zheng D."/>
            <person name="Pang J."/>
            <person name="Liu Y."/>
            <person name="Luo S."/>
            <person name="Meng S."/>
            <person name="Qian L."/>
            <person name="Wei D."/>
            <person name="Dai S."/>
            <person name="Zhou R."/>
        </authorList>
    </citation>
    <scope>NUCLEOTIDE SEQUENCE [LARGE SCALE GENOMIC DNA]</scope>
    <source>
        <strain evidence="1">BV-YZ2020</strain>
    </source>
</reference>
<dbReference type="EMBL" id="CM039426">
    <property type="protein sequence ID" value="KAI4357953.1"/>
    <property type="molecule type" value="Genomic_DNA"/>
</dbReference>
<accession>A0ACB9QAT3</accession>
<comment type="caution">
    <text evidence="1">The sequence shown here is derived from an EMBL/GenBank/DDBJ whole genome shotgun (WGS) entry which is preliminary data.</text>
</comment>
<organism evidence="1 2">
    <name type="scientific">Bauhinia variegata</name>
    <name type="common">Purple orchid tree</name>
    <name type="synonym">Phanera variegata</name>
    <dbReference type="NCBI Taxonomy" id="167791"/>
    <lineage>
        <taxon>Eukaryota</taxon>
        <taxon>Viridiplantae</taxon>
        <taxon>Streptophyta</taxon>
        <taxon>Embryophyta</taxon>
        <taxon>Tracheophyta</taxon>
        <taxon>Spermatophyta</taxon>
        <taxon>Magnoliopsida</taxon>
        <taxon>eudicotyledons</taxon>
        <taxon>Gunneridae</taxon>
        <taxon>Pentapetalae</taxon>
        <taxon>rosids</taxon>
        <taxon>fabids</taxon>
        <taxon>Fabales</taxon>
        <taxon>Fabaceae</taxon>
        <taxon>Cercidoideae</taxon>
        <taxon>Cercideae</taxon>
        <taxon>Bauhiniinae</taxon>
        <taxon>Bauhinia</taxon>
    </lineage>
</organism>
<proteinExistence type="predicted"/>
<gene>
    <name evidence="1" type="ORF">L6164_001865</name>
</gene>
<evidence type="ECO:0000313" key="2">
    <source>
        <dbReference type="Proteomes" id="UP000828941"/>
    </source>
</evidence>
<evidence type="ECO:0000313" key="1">
    <source>
        <dbReference type="EMBL" id="KAI4357953.1"/>
    </source>
</evidence>
<protein>
    <submittedName>
        <fullName evidence="1">Uncharacterized protein</fullName>
    </submittedName>
</protein>
<dbReference type="Proteomes" id="UP000828941">
    <property type="component" value="Chromosome 1"/>
</dbReference>
<name>A0ACB9QAT3_BAUVA</name>